<reference evidence="5" key="1">
    <citation type="submission" date="2007-04" db="EMBL/GenBank/DDBJ databases">
        <title>Annotation of Pediculus humanus corporis strain USDA.</title>
        <authorList>
            <person name="Kirkness E."/>
            <person name="Hannick L."/>
            <person name="Hass B."/>
            <person name="Bruggner R."/>
            <person name="Lawson D."/>
            <person name="Bidwell S."/>
            <person name="Joardar V."/>
            <person name="Caler E."/>
            <person name="Walenz B."/>
            <person name="Inman J."/>
            <person name="Schobel S."/>
            <person name="Galinsky K."/>
            <person name="Amedeo P."/>
            <person name="Strausberg R."/>
        </authorList>
    </citation>
    <scope>NUCLEOTIDE SEQUENCE</scope>
    <source>
        <strain evidence="5">USDA</strain>
    </source>
</reference>
<evidence type="ECO:0000256" key="2">
    <source>
        <dbReference type="ARBA" id="ARBA00022553"/>
    </source>
</evidence>
<dbReference type="VEuPathDB" id="VectorBase:PHUM390650"/>
<dbReference type="CTD" id="8237563"/>
<keyword evidence="7" id="KW-1185">Reference proteome</keyword>
<dbReference type="EnsemblMetazoa" id="PHUM390650-RA">
    <property type="protein sequence ID" value="PHUM390650-PA"/>
    <property type="gene ID" value="PHUM390650"/>
</dbReference>
<dbReference type="RefSeq" id="XP_002428558.1">
    <property type="nucleotide sequence ID" value="XM_002428513.1"/>
</dbReference>
<evidence type="ECO:0000313" key="5">
    <source>
        <dbReference type="EMBL" id="EEB15820.1"/>
    </source>
</evidence>
<evidence type="ECO:0000256" key="4">
    <source>
        <dbReference type="ARBA" id="ARBA00031405"/>
    </source>
</evidence>
<dbReference type="KEGG" id="phu:Phum_PHUM390650"/>
<dbReference type="EMBL" id="DS235442">
    <property type="protein sequence ID" value="EEB15820.1"/>
    <property type="molecule type" value="Genomic_DNA"/>
</dbReference>
<dbReference type="OrthoDB" id="10045817at2759"/>
<proteinExistence type="predicted"/>
<dbReference type="GO" id="GO:0070301">
    <property type="term" value="P:cellular response to hydrogen peroxide"/>
    <property type="evidence" value="ECO:0007669"/>
    <property type="project" value="TreeGrafter"/>
</dbReference>
<dbReference type="AlphaFoldDB" id="E0VR14"/>
<dbReference type="PANTHER" id="PTHR31383:SF2">
    <property type="entry name" value="OXIDATIVE STRESS-RESPONSIVE SERINE-RICH PROTEIN 1"/>
    <property type="match status" value="1"/>
</dbReference>
<dbReference type="GeneID" id="8237563"/>
<evidence type="ECO:0000313" key="7">
    <source>
        <dbReference type="Proteomes" id="UP000009046"/>
    </source>
</evidence>
<reference evidence="6" key="3">
    <citation type="submission" date="2021-02" db="UniProtKB">
        <authorList>
            <consortium name="EnsemblMetazoa"/>
        </authorList>
    </citation>
    <scope>IDENTIFICATION</scope>
    <source>
        <strain evidence="6">USDA</strain>
    </source>
</reference>
<dbReference type="PANTHER" id="PTHR31383">
    <property type="entry name" value="OXIDATIVE STRESS-RESPONSE SERINE-RICH PROTEIN 1"/>
    <property type="match status" value="1"/>
</dbReference>
<dbReference type="InParanoid" id="E0VR14"/>
<name>E0VR14_PEDHC</name>
<sequence>MAPNNKLRKTMSKERELPDCIEQLRIATKSMISDTSTNGSCHRKSLDAPFGHVKLWNNNKYQNCSKCVTGCTFPSSSTKFKPVKPKVRGFGNPILRDSVLKLCDDMNNICIKKCSVPKNHNKELNCLVNKSNNSNISFNSVSDLKSDLNKKITGKSYSVKQSKFKDSDKKRYSDQSLLESKEQQPILARLSDVSCSQQARMGADDTTIDDLTGYLDDILHIPKKMSHMAEMMYI</sequence>
<gene>
    <name evidence="6" type="primary">8237563</name>
    <name evidence="5" type="ORF">Phum_PHUM390650</name>
</gene>
<accession>E0VR14</accession>
<dbReference type="Proteomes" id="UP000009046">
    <property type="component" value="Unassembled WGS sequence"/>
</dbReference>
<organism>
    <name type="scientific">Pediculus humanus subsp. corporis</name>
    <name type="common">Body louse</name>
    <dbReference type="NCBI Taxonomy" id="121224"/>
    <lineage>
        <taxon>Eukaryota</taxon>
        <taxon>Metazoa</taxon>
        <taxon>Ecdysozoa</taxon>
        <taxon>Arthropoda</taxon>
        <taxon>Hexapoda</taxon>
        <taxon>Insecta</taxon>
        <taxon>Pterygota</taxon>
        <taxon>Neoptera</taxon>
        <taxon>Paraneoptera</taxon>
        <taxon>Psocodea</taxon>
        <taxon>Troctomorpha</taxon>
        <taxon>Phthiraptera</taxon>
        <taxon>Anoplura</taxon>
        <taxon>Pediculidae</taxon>
        <taxon>Pediculus</taxon>
    </lineage>
</organism>
<protein>
    <recommendedName>
        <fullName evidence="1">Oxidative stress-responsive serine-rich protein 1</fullName>
    </recommendedName>
    <alternativeName>
        <fullName evidence="4">Oxidative stress-responsive protein 1</fullName>
    </alternativeName>
    <alternativeName>
        <fullName evidence="3">Peroxide-inducible transcript 1 protein</fullName>
    </alternativeName>
</protein>
<keyword evidence="2" id="KW-0597">Phosphoprotein</keyword>
<reference evidence="5" key="2">
    <citation type="submission" date="2007-04" db="EMBL/GenBank/DDBJ databases">
        <title>The genome of the human body louse.</title>
        <authorList>
            <consortium name="The Human Body Louse Genome Consortium"/>
            <person name="Kirkness E."/>
            <person name="Walenz B."/>
            <person name="Hass B."/>
            <person name="Bruggner R."/>
            <person name="Strausberg R."/>
        </authorList>
    </citation>
    <scope>NUCLEOTIDE SEQUENCE</scope>
    <source>
        <strain evidence="5">USDA</strain>
    </source>
</reference>
<dbReference type="EMBL" id="AAZO01004571">
    <property type="status" value="NOT_ANNOTATED_CDS"/>
    <property type="molecule type" value="Genomic_DNA"/>
</dbReference>
<dbReference type="HOGENOM" id="CLU_1186258_0_0_1"/>
<evidence type="ECO:0000313" key="6">
    <source>
        <dbReference type="EnsemblMetazoa" id="PHUM390650-PA"/>
    </source>
</evidence>
<dbReference type="InterPro" id="IPR008494">
    <property type="entry name" value="DUF776"/>
</dbReference>
<evidence type="ECO:0000256" key="3">
    <source>
        <dbReference type="ARBA" id="ARBA00029721"/>
    </source>
</evidence>
<dbReference type="eggNOG" id="ENOG502QUK0">
    <property type="taxonomic scope" value="Eukaryota"/>
</dbReference>
<evidence type="ECO:0000256" key="1">
    <source>
        <dbReference type="ARBA" id="ARBA00015005"/>
    </source>
</evidence>